<reference evidence="2" key="1">
    <citation type="submission" date="2017-11" db="EMBL/GenBank/DDBJ databases">
        <authorList>
            <person name="Zhu W."/>
        </authorList>
    </citation>
    <scope>NUCLEOTIDE SEQUENCE [LARGE SCALE GENOMIC DNA]</scope>
    <source>
        <strain evidence="2">CAU 1183</strain>
    </source>
</reference>
<dbReference type="AlphaFoldDB" id="A0A3D8PZ61"/>
<proteinExistence type="predicted"/>
<dbReference type="OrthoDB" id="680500at2"/>
<gene>
    <name evidence="1" type="ORF">CWR48_02560</name>
</gene>
<comment type="caution">
    <text evidence="1">The sequence shown here is derived from an EMBL/GenBank/DDBJ whole genome shotgun (WGS) entry which is preliminary data.</text>
</comment>
<dbReference type="EMBL" id="PIOC01000003">
    <property type="protein sequence ID" value="RDW21314.1"/>
    <property type="molecule type" value="Genomic_DNA"/>
</dbReference>
<dbReference type="InterPro" id="IPR021223">
    <property type="entry name" value="AbiGi"/>
</dbReference>
<keyword evidence="2" id="KW-1185">Reference proteome</keyword>
<organism evidence="1 2">
    <name type="scientific">Oceanobacillus arenosus</name>
    <dbReference type="NCBI Taxonomy" id="1229153"/>
    <lineage>
        <taxon>Bacteria</taxon>
        <taxon>Bacillati</taxon>
        <taxon>Bacillota</taxon>
        <taxon>Bacilli</taxon>
        <taxon>Bacillales</taxon>
        <taxon>Bacillaceae</taxon>
        <taxon>Oceanobacillus</taxon>
    </lineage>
</organism>
<accession>A0A3D8PZ61</accession>
<dbReference type="RefSeq" id="WP_115771484.1">
    <property type="nucleotide sequence ID" value="NZ_PIOC01000003.1"/>
</dbReference>
<protein>
    <submittedName>
        <fullName evidence="1">Uncharacterized protein</fullName>
    </submittedName>
</protein>
<evidence type="ECO:0000313" key="1">
    <source>
        <dbReference type="EMBL" id="RDW21314.1"/>
    </source>
</evidence>
<name>A0A3D8PZ61_9BACI</name>
<dbReference type="Pfam" id="PF10899">
    <property type="entry name" value="AbiGi"/>
    <property type="match status" value="1"/>
</dbReference>
<evidence type="ECO:0000313" key="2">
    <source>
        <dbReference type="Proteomes" id="UP000257143"/>
    </source>
</evidence>
<sequence>MELIQRYVSKELTHFVGRHQPEGKRFDLLIEIIQSGLLLHKNTTEDIRINTHAHGLEDIVTPGITCFADIPINDLSLHMEKYSNFGLALKKDFLVEKGANPVYYIATNGIVQEANGCLTGQNKRREDYFKTNVKRYFSLMNQVRDLIDKGEQESMQTLDELQWLDSFITKHIFAYLKPFDASKIDADKENYYLEREWRIIGDVQFTLDDITRILIPEEYGKQLRKALPDYVGQISFSE</sequence>
<dbReference type="Proteomes" id="UP000257143">
    <property type="component" value="Unassembled WGS sequence"/>
</dbReference>